<gene>
    <name evidence="1" type="ORF">ACFP85_01915</name>
</gene>
<comment type="caution">
    <text evidence="1">The sequence shown here is derived from an EMBL/GenBank/DDBJ whole genome shotgun (WGS) entry which is preliminary data.</text>
</comment>
<proteinExistence type="predicted"/>
<evidence type="ECO:0000313" key="1">
    <source>
        <dbReference type="EMBL" id="MFC6438910.1"/>
    </source>
</evidence>
<reference evidence="2" key="1">
    <citation type="journal article" date="2019" name="Int. J. Syst. Evol. Microbiol.">
        <title>The Global Catalogue of Microorganisms (GCM) 10K type strain sequencing project: providing services to taxonomists for standard genome sequencing and annotation.</title>
        <authorList>
            <consortium name="The Broad Institute Genomics Platform"/>
            <consortium name="The Broad Institute Genome Sequencing Center for Infectious Disease"/>
            <person name="Wu L."/>
            <person name="Ma J."/>
        </authorList>
    </citation>
    <scope>NUCLEOTIDE SEQUENCE [LARGE SCALE GENOMIC DNA]</scope>
    <source>
        <strain evidence="2">CGMCC 1.16031</strain>
    </source>
</reference>
<organism evidence="1 2">
    <name type="scientific">Pseudobowmanella zhangzhouensis</name>
    <dbReference type="NCBI Taxonomy" id="1537679"/>
    <lineage>
        <taxon>Bacteria</taxon>
        <taxon>Pseudomonadati</taxon>
        <taxon>Pseudomonadota</taxon>
        <taxon>Gammaproteobacteria</taxon>
        <taxon>Alteromonadales</taxon>
        <taxon>Alteromonadaceae</taxon>
    </lineage>
</organism>
<accession>A0ABW1XI91</accession>
<dbReference type="EMBL" id="JBHSUS010000001">
    <property type="protein sequence ID" value="MFC6438910.1"/>
    <property type="molecule type" value="Genomic_DNA"/>
</dbReference>
<protein>
    <submittedName>
        <fullName evidence="1">HEPN domain-containing protein</fullName>
    </submittedName>
</protein>
<keyword evidence="2" id="KW-1185">Reference proteome</keyword>
<name>A0ABW1XI91_9ALTE</name>
<sequence length="215" mass="25054">MAYLELKNAHRRVRDTFPDTLNLRIHRALSWFNHAEQMTDLDSRFIFYWIAFNAAYAQNISDASESESKQYNDFFVMLCSLDKDQHIYTSLWETFPQAIRVLLNNKYIFQPFWDFQNGQISQDAFLTKFSRANQTAIQALSAKKDDKVLGVVFSRLYTLRNQIVHGGATWNSKINRHQLRDGCAILAQMIPIIIRIMLANPHSDWGNSNYPVITP</sequence>
<dbReference type="Proteomes" id="UP001596364">
    <property type="component" value="Unassembled WGS sequence"/>
</dbReference>
<dbReference type="RefSeq" id="WP_131259019.1">
    <property type="nucleotide sequence ID" value="NZ_JBHSUS010000001.1"/>
</dbReference>
<evidence type="ECO:0000313" key="2">
    <source>
        <dbReference type="Proteomes" id="UP001596364"/>
    </source>
</evidence>